<gene>
    <name evidence="1" type="ORF">SHEWBE_3615</name>
</gene>
<evidence type="ECO:0000313" key="1">
    <source>
        <dbReference type="EMBL" id="SQH77578.1"/>
    </source>
</evidence>
<name>A0A330M622_9GAMM</name>
<evidence type="ECO:0000313" key="2">
    <source>
        <dbReference type="Proteomes" id="UP000250123"/>
    </source>
</evidence>
<dbReference type="Proteomes" id="UP000250123">
    <property type="component" value="Chromosome SHEWBE"/>
</dbReference>
<sequence length="87" mass="9967">MSTCIQTLIEKLTDTAQRFRLGQEAEASQRLKQCLDLLEPMLPNLIKADEILNKTPEMLAAQERHDWLALADNLEYELPMLLGDKQV</sequence>
<accession>A0A330M622</accession>
<dbReference type="KEGG" id="sbk:SHEWBE_3615"/>
<proteinExistence type="predicted"/>
<dbReference type="EMBL" id="LS483452">
    <property type="protein sequence ID" value="SQH77578.1"/>
    <property type="molecule type" value="Genomic_DNA"/>
</dbReference>
<reference evidence="2" key="1">
    <citation type="submission" date="2018-06" db="EMBL/GenBank/DDBJ databases">
        <authorList>
            <person name="Cea G.-C."/>
            <person name="William W."/>
        </authorList>
    </citation>
    <scope>NUCLEOTIDE SEQUENCE [LARGE SCALE GENOMIC DNA]</scope>
    <source>
        <strain evidence="2">DB21MT-2</strain>
    </source>
</reference>
<dbReference type="OrthoDB" id="5592031at2"/>
<protein>
    <submittedName>
        <fullName evidence="1">Uncharacterized protein</fullName>
    </submittedName>
</protein>
<dbReference type="RefSeq" id="WP_112353420.1">
    <property type="nucleotide sequence ID" value="NZ_LS483452.1"/>
</dbReference>
<dbReference type="AlphaFoldDB" id="A0A330M622"/>
<organism evidence="1 2">
    <name type="scientific">Shewanella benthica</name>
    <dbReference type="NCBI Taxonomy" id="43661"/>
    <lineage>
        <taxon>Bacteria</taxon>
        <taxon>Pseudomonadati</taxon>
        <taxon>Pseudomonadota</taxon>
        <taxon>Gammaproteobacteria</taxon>
        <taxon>Alteromonadales</taxon>
        <taxon>Shewanellaceae</taxon>
        <taxon>Shewanella</taxon>
    </lineage>
</organism>